<gene>
    <name evidence="1" type="ORF">CVLEPA_LOCUS18230</name>
</gene>
<keyword evidence="2" id="KW-1185">Reference proteome</keyword>
<accession>A0ABP0G620</accession>
<evidence type="ECO:0000313" key="2">
    <source>
        <dbReference type="Proteomes" id="UP001642483"/>
    </source>
</evidence>
<dbReference type="Proteomes" id="UP001642483">
    <property type="component" value="Unassembled WGS sequence"/>
</dbReference>
<comment type="caution">
    <text evidence="1">The sequence shown here is derived from an EMBL/GenBank/DDBJ whole genome shotgun (WGS) entry which is preliminary data.</text>
</comment>
<proteinExistence type="predicted"/>
<reference evidence="1 2" key="1">
    <citation type="submission" date="2024-02" db="EMBL/GenBank/DDBJ databases">
        <authorList>
            <person name="Daric V."/>
            <person name="Darras S."/>
        </authorList>
    </citation>
    <scope>NUCLEOTIDE SEQUENCE [LARGE SCALE GENOMIC DNA]</scope>
</reference>
<organism evidence="1 2">
    <name type="scientific">Clavelina lepadiformis</name>
    <name type="common">Light-bulb sea squirt</name>
    <name type="synonym">Ascidia lepadiformis</name>
    <dbReference type="NCBI Taxonomy" id="159417"/>
    <lineage>
        <taxon>Eukaryota</taxon>
        <taxon>Metazoa</taxon>
        <taxon>Chordata</taxon>
        <taxon>Tunicata</taxon>
        <taxon>Ascidiacea</taxon>
        <taxon>Aplousobranchia</taxon>
        <taxon>Clavelinidae</taxon>
        <taxon>Clavelina</taxon>
    </lineage>
</organism>
<sequence>MASFSWVEEYSLKLQEYYWLKEKVEGLREDTASDILSGKVDQIANWLNNCSTKASGEADGLALSPEEQRKEWLYRGETQEVGCP</sequence>
<evidence type="ECO:0000313" key="1">
    <source>
        <dbReference type="EMBL" id="CAK8686281.1"/>
    </source>
</evidence>
<dbReference type="EMBL" id="CAWYQH010000102">
    <property type="protein sequence ID" value="CAK8686281.1"/>
    <property type="molecule type" value="Genomic_DNA"/>
</dbReference>
<protein>
    <submittedName>
        <fullName evidence="1">Uncharacterized protein</fullName>
    </submittedName>
</protein>
<name>A0ABP0G620_CLALP</name>